<dbReference type="Gene3D" id="1.10.1520.10">
    <property type="entry name" value="Ribonuclease III domain"/>
    <property type="match status" value="2"/>
</dbReference>
<dbReference type="GO" id="GO:0050688">
    <property type="term" value="P:regulation of defense response to virus"/>
    <property type="evidence" value="ECO:0007669"/>
    <property type="project" value="UniProtKB-KW"/>
</dbReference>
<keyword evidence="6" id="KW-0547">Nucleotide-binding</keyword>
<dbReference type="GO" id="GO:0005524">
    <property type="term" value="F:ATP binding"/>
    <property type="evidence" value="ECO:0007669"/>
    <property type="project" value="UniProtKB-KW"/>
</dbReference>
<dbReference type="GO" id="GO:0005634">
    <property type="term" value="C:nucleus"/>
    <property type="evidence" value="ECO:0007669"/>
    <property type="project" value="TreeGrafter"/>
</dbReference>
<comment type="caution">
    <text evidence="21">The sequence shown here is derived from an EMBL/GenBank/DDBJ whole genome shotgun (WGS) entry which is preliminary data.</text>
</comment>
<evidence type="ECO:0000256" key="7">
    <source>
        <dbReference type="ARBA" id="ARBA00022801"/>
    </source>
</evidence>
<protein>
    <submittedName>
        <fullName evidence="21">Dicer-like protein 2</fullName>
    </submittedName>
</protein>
<evidence type="ECO:0000256" key="1">
    <source>
        <dbReference type="ARBA" id="ARBA00001936"/>
    </source>
</evidence>
<comment type="cofactor">
    <cofactor evidence="1">
        <name>Mn(2+)</name>
        <dbReference type="ChEBI" id="CHEBI:29035"/>
    </cofactor>
</comment>
<feature type="region of interest" description="Disordered" evidence="16">
    <location>
        <begin position="1342"/>
        <end position="1369"/>
    </location>
</feature>
<evidence type="ECO:0000259" key="20">
    <source>
        <dbReference type="PROSITE" id="PS51327"/>
    </source>
</evidence>
<feature type="domain" description="Helicase ATP-binding" evidence="18">
    <location>
        <begin position="21"/>
        <end position="200"/>
    </location>
</feature>
<dbReference type="InterPro" id="IPR001650">
    <property type="entry name" value="Helicase_C-like"/>
</dbReference>
<dbReference type="Gene3D" id="3.30.160.380">
    <property type="entry name" value="Dicer dimerisation domain"/>
    <property type="match status" value="1"/>
</dbReference>
<feature type="domain" description="RNase III" evidence="17">
    <location>
        <begin position="904"/>
        <end position="1044"/>
    </location>
</feature>
<evidence type="ECO:0000256" key="12">
    <source>
        <dbReference type="ARBA" id="ARBA00023118"/>
    </source>
</evidence>
<evidence type="ECO:0000256" key="8">
    <source>
        <dbReference type="ARBA" id="ARBA00022806"/>
    </source>
</evidence>
<name>A0A3D8SKR5_9EURO</name>
<dbReference type="RefSeq" id="XP_026606449.1">
    <property type="nucleotide sequence ID" value="XM_026745583.1"/>
</dbReference>
<dbReference type="Pfam" id="PF00271">
    <property type="entry name" value="Helicase_C"/>
    <property type="match status" value="1"/>
</dbReference>
<dbReference type="GO" id="GO:0046872">
    <property type="term" value="F:metal ion binding"/>
    <property type="evidence" value="ECO:0007669"/>
    <property type="project" value="UniProtKB-KW"/>
</dbReference>
<dbReference type="SMART" id="SM00535">
    <property type="entry name" value="RIBOc"/>
    <property type="match status" value="2"/>
</dbReference>
<dbReference type="InterPro" id="IPR038248">
    <property type="entry name" value="Dicer_dimer_sf"/>
</dbReference>
<reference evidence="21 22" key="1">
    <citation type="journal article" date="2018" name="IMA Fungus">
        <title>IMA Genome-F 9: Draft genome sequence of Annulohypoxylon stygium, Aspergillus mulundensis, Berkeleyomyces basicola (syn. Thielaviopsis basicola), Ceratocystis smalleyi, two Cercospora beticola strains, Coleophoma cylindrospora, Fusarium fracticaudum, Phialophora cf. hyalina, and Morchella septimelata.</title>
        <authorList>
            <person name="Wingfield B.D."/>
            <person name="Bills G.F."/>
            <person name="Dong Y."/>
            <person name="Huang W."/>
            <person name="Nel W.J."/>
            <person name="Swalarsk-Parry B.S."/>
            <person name="Vaghefi N."/>
            <person name="Wilken P.M."/>
            <person name="An Z."/>
            <person name="de Beer Z.W."/>
            <person name="De Vos L."/>
            <person name="Chen L."/>
            <person name="Duong T.A."/>
            <person name="Gao Y."/>
            <person name="Hammerbacher A."/>
            <person name="Kikkert J.R."/>
            <person name="Li Y."/>
            <person name="Li H."/>
            <person name="Li K."/>
            <person name="Li Q."/>
            <person name="Liu X."/>
            <person name="Ma X."/>
            <person name="Naidoo K."/>
            <person name="Pethybridge S.J."/>
            <person name="Sun J."/>
            <person name="Steenkamp E.T."/>
            <person name="van der Nest M.A."/>
            <person name="van Wyk S."/>
            <person name="Wingfield M.J."/>
            <person name="Xiong C."/>
            <person name="Yue Q."/>
            <person name="Zhang X."/>
        </authorList>
    </citation>
    <scope>NUCLEOTIDE SEQUENCE [LARGE SCALE GENOMIC DNA]</scope>
    <source>
        <strain evidence="21 22">DSM 5745</strain>
    </source>
</reference>
<dbReference type="SMART" id="SM00487">
    <property type="entry name" value="DEXDc"/>
    <property type="match status" value="1"/>
</dbReference>
<dbReference type="GO" id="GO:0030422">
    <property type="term" value="P:siRNA processing"/>
    <property type="evidence" value="ECO:0007669"/>
    <property type="project" value="TreeGrafter"/>
</dbReference>
<evidence type="ECO:0000256" key="11">
    <source>
        <dbReference type="ARBA" id="ARBA00022884"/>
    </source>
</evidence>
<dbReference type="STRING" id="1810919.A0A3D8SKR5"/>
<evidence type="ECO:0000256" key="13">
    <source>
        <dbReference type="ARBA" id="ARBA00023211"/>
    </source>
</evidence>
<dbReference type="GO" id="GO:0004525">
    <property type="term" value="F:ribonuclease III activity"/>
    <property type="evidence" value="ECO:0007669"/>
    <property type="project" value="InterPro"/>
</dbReference>
<evidence type="ECO:0000256" key="5">
    <source>
        <dbReference type="ARBA" id="ARBA00022737"/>
    </source>
</evidence>
<keyword evidence="13" id="KW-0464">Manganese</keyword>
<dbReference type="PANTHER" id="PTHR14950">
    <property type="entry name" value="DICER-RELATED"/>
    <property type="match status" value="1"/>
</dbReference>
<dbReference type="Gene3D" id="3.40.50.300">
    <property type="entry name" value="P-loop containing nucleotide triphosphate hydrolases"/>
    <property type="match status" value="2"/>
</dbReference>
<feature type="domain" description="Dicer dsRNA-binding fold" evidence="20">
    <location>
        <begin position="558"/>
        <end position="652"/>
    </location>
</feature>
<dbReference type="PROSITE" id="PS50142">
    <property type="entry name" value="RNASE_3_2"/>
    <property type="match status" value="2"/>
</dbReference>
<keyword evidence="10" id="KW-0460">Magnesium</keyword>
<dbReference type="GO" id="GO:0003723">
    <property type="term" value="F:RNA binding"/>
    <property type="evidence" value="ECO:0007669"/>
    <property type="project" value="UniProtKB-UniRule"/>
</dbReference>
<dbReference type="CDD" id="cd00593">
    <property type="entry name" value="RIBOc"/>
    <property type="match status" value="2"/>
</dbReference>
<evidence type="ECO:0000313" key="21">
    <source>
        <dbReference type="EMBL" id="RDW86925.1"/>
    </source>
</evidence>
<dbReference type="SMART" id="SM00490">
    <property type="entry name" value="HELICc"/>
    <property type="match status" value="1"/>
</dbReference>
<dbReference type="InterPro" id="IPR036389">
    <property type="entry name" value="RNase_III_sf"/>
</dbReference>
<evidence type="ECO:0000256" key="2">
    <source>
        <dbReference type="ARBA" id="ARBA00001946"/>
    </source>
</evidence>
<evidence type="ECO:0000256" key="14">
    <source>
        <dbReference type="ARBA" id="ARBA00025403"/>
    </source>
</evidence>
<keyword evidence="8" id="KW-0347">Helicase</keyword>
<dbReference type="InterPro" id="IPR005034">
    <property type="entry name" value="Dicer_dimerisation"/>
</dbReference>
<dbReference type="PANTHER" id="PTHR14950:SF37">
    <property type="entry name" value="ENDORIBONUCLEASE DICER"/>
    <property type="match status" value="1"/>
</dbReference>
<comment type="cofactor">
    <cofactor evidence="2">
        <name>Mg(2+)</name>
        <dbReference type="ChEBI" id="CHEBI:18420"/>
    </cofactor>
</comment>
<keyword evidence="7" id="KW-0378">Hydrolase</keyword>
<evidence type="ECO:0000256" key="3">
    <source>
        <dbReference type="ARBA" id="ARBA00022721"/>
    </source>
</evidence>
<gene>
    <name evidence="21" type="ORF">DSM5745_03567</name>
</gene>
<dbReference type="SUPFAM" id="SSF52540">
    <property type="entry name" value="P-loop containing nucleoside triphosphate hydrolases"/>
    <property type="match status" value="1"/>
</dbReference>
<evidence type="ECO:0000256" key="15">
    <source>
        <dbReference type="PROSITE-ProRule" id="PRU00657"/>
    </source>
</evidence>
<dbReference type="Pfam" id="PF00270">
    <property type="entry name" value="DEAD"/>
    <property type="match status" value="1"/>
</dbReference>
<evidence type="ECO:0000256" key="9">
    <source>
        <dbReference type="ARBA" id="ARBA00022840"/>
    </source>
</evidence>
<comment type="function">
    <text evidence="14">Dicer-like endonuclease involved in cleaving double-stranded RNA in the RNA interference (RNAi) pathway. Produces 21 to 25 bp dsRNAs (siRNAs) which target the selective destruction of homologous RNAs leading to sequence-specific suppression of gene expression, called post-transcriptional gene silencing (PTGS). Part of a broad host defense response against viral infection and transposons.</text>
</comment>
<dbReference type="FunFam" id="3.40.50.300:FF:002480">
    <property type="entry name" value="Dicer-like protein 2"/>
    <property type="match status" value="1"/>
</dbReference>
<dbReference type="InterPro" id="IPR027417">
    <property type="entry name" value="P-loop_NTPase"/>
</dbReference>
<dbReference type="InterPro" id="IPR014001">
    <property type="entry name" value="Helicase_ATP-bd"/>
</dbReference>
<evidence type="ECO:0000256" key="10">
    <source>
        <dbReference type="ARBA" id="ARBA00022842"/>
    </source>
</evidence>
<dbReference type="Proteomes" id="UP000256690">
    <property type="component" value="Unassembled WGS sequence"/>
</dbReference>
<keyword evidence="11 15" id="KW-0694">RNA-binding</keyword>
<dbReference type="EMBL" id="PVWQ01000003">
    <property type="protein sequence ID" value="RDW86925.1"/>
    <property type="molecule type" value="Genomic_DNA"/>
</dbReference>
<comment type="similarity">
    <text evidence="15">Belongs to the helicase family. Dicer subfamily.</text>
</comment>
<dbReference type="CDD" id="cd18802">
    <property type="entry name" value="SF2_C_dicer"/>
    <property type="match status" value="1"/>
</dbReference>
<accession>A0A3D8SKR5</accession>
<keyword evidence="9" id="KW-0067">ATP-binding</keyword>
<dbReference type="OrthoDB" id="416741at2759"/>
<keyword evidence="5" id="KW-0677">Repeat</keyword>
<evidence type="ECO:0000256" key="4">
    <source>
        <dbReference type="ARBA" id="ARBA00022723"/>
    </source>
</evidence>
<feature type="domain" description="Helicase C-terminal" evidence="19">
    <location>
        <begin position="365"/>
        <end position="531"/>
    </location>
</feature>
<dbReference type="PROSITE" id="PS51194">
    <property type="entry name" value="HELICASE_CTER"/>
    <property type="match status" value="1"/>
</dbReference>
<dbReference type="Pfam" id="PF00636">
    <property type="entry name" value="Ribonuclease_3"/>
    <property type="match status" value="2"/>
</dbReference>
<evidence type="ECO:0000259" key="18">
    <source>
        <dbReference type="PROSITE" id="PS51192"/>
    </source>
</evidence>
<dbReference type="SUPFAM" id="SSF69065">
    <property type="entry name" value="RNase III domain-like"/>
    <property type="match status" value="2"/>
</dbReference>
<evidence type="ECO:0000256" key="16">
    <source>
        <dbReference type="SAM" id="MobiDB-lite"/>
    </source>
</evidence>
<keyword evidence="12" id="KW-0051">Antiviral defense</keyword>
<organism evidence="21 22">
    <name type="scientific">Aspergillus mulundensis</name>
    <dbReference type="NCBI Taxonomy" id="1810919"/>
    <lineage>
        <taxon>Eukaryota</taxon>
        <taxon>Fungi</taxon>
        <taxon>Dikarya</taxon>
        <taxon>Ascomycota</taxon>
        <taxon>Pezizomycotina</taxon>
        <taxon>Eurotiomycetes</taxon>
        <taxon>Eurotiomycetidae</taxon>
        <taxon>Eurotiales</taxon>
        <taxon>Aspergillaceae</taxon>
        <taxon>Aspergillus</taxon>
        <taxon>Aspergillus subgen. Nidulantes</taxon>
    </lineage>
</organism>
<dbReference type="Pfam" id="PF03368">
    <property type="entry name" value="Dicer_dimer"/>
    <property type="match status" value="1"/>
</dbReference>
<evidence type="ECO:0000259" key="19">
    <source>
        <dbReference type="PROSITE" id="PS51194"/>
    </source>
</evidence>
<keyword evidence="22" id="KW-1185">Reference proteome</keyword>
<dbReference type="GeneID" id="38113937"/>
<evidence type="ECO:0000313" key="22">
    <source>
        <dbReference type="Proteomes" id="UP000256690"/>
    </source>
</evidence>
<dbReference type="GO" id="GO:0004386">
    <property type="term" value="F:helicase activity"/>
    <property type="evidence" value="ECO:0007669"/>
    <property type="project" value="UniProtKB-KW"/>
</dbReference>
<evidence type="ECO:0000256" key="6">
    <source>
        <dbReference type="ARBA" id="ARBA00022741"/>
    </source>
</evidence>
<dbReference type="GO" id="GO:0051607">
    <property type="term" value="P:defense response to virus"/>
    <property type="evidence" value="ECO:0007669"/>
    <property type="project" value="UniProtKB-KW"/>
</dbReference>
<proteinExistence type="inferred from homology"/>
<keyword evidence="4" id="KW-0479">Metal-binding</keyword>
<dbReference type="InterPro" id="IPR011545">
    <property type="entry name" value="DEAD/DEAH_box_helicase_dom"/>
</dbReference>
<feature type="domain" description="RNase III" evidence="17">
    <location>
        <begin position="1081"/>
        <end position="1276"/>
    </location>
</feature>
<feature type="compositionally biased region" description="Acidic residues" evidence="16">
    <location>
        <begin position="1349"/>
        <end position="1365"/>
    </location>
</feature>
<evidence type="ECO:0000259" key="17">
    <source>
        <dbReference type="PROSITE" id="PS50142"/>
    </source>
</evidence>
<sequence>MASTPEGEPADHRARNYQLEMFEASLKGNIIVAMGTGSGKTQIAILRIMHELENSDGKLIWFLAPTVALCLQQHRVISQHIPAAKSRTLLGLDKVELWTEQAIWDAVLEDIQVVVSTPAVLLDALTHGFVRMSRLGLIIFDEAHHCTNKHPANMIMKNFYHPSLRNYGSKAVPRILGLTASAASSRGELQTIEANLGSICTTPQEHRQELLEHTYRPELRRVLYTPLVIEDASAWGGTQKALTEAYNMLNLEDDPYVRKLRRTFPNGSALQKVLSTGNTYCSDQMKKFVSRAVHIFTELGEWAAEYFIWASIEQLRGRTHNGLVMDLDDDELKYLVNTLSRLPVPSFDVQSTDPADFPVSPKFEALVSFLLSTNEQNFSGLIFVQQRAVVAVMSHLLSVHPSTRDRFRTGGFIGMSNSTKRKDMLGDLLSVKMQRDTLDDFRHGRKNLIISTDVLEEGIDVSACSVVVCYDKPPSLKSFVQRRGRARRQHSTYSIVLSTEDDESSLHKWQNVEKAMEDAYQEDRSRVEELRALEDLDEDVCACFCVDPTGALLTAENAMQHLFHFCATLPGQKYVDNRPEFFFERHDGGDLRATVTLPSSVNPKVRRAEGKSWWKTERAAKKEAAFHAYKALYEHGLLNDNLLPLTKSREFSRKGLGSSPSLQDVSAQYDPWADWACLWKSPKVHQSRIIIRQNGDVAHMRLITPTELPILEPMTLFWDNETTYVVEIEAAEPILMTAEDIERMRTVTETYLHATTSKPPVGKNDYIALFGPDLAPDSLPAWLDKNHGHEPASEVFSSQRHPNHMGVVRDKSRFGEVLIFKRWLNRNDGLELACDSYPSKRRNLLQKQTLAQKRPADDDLLESPTKKRIISAKYCTIDRLPATETVFGRFIAVILDRLEAALVATKLCQTVLRDIHFHDLRHVVTAITMPLAQAPTDYQRYEFFGDSVLKFTVATSLFYNHTNWHEGYLTEKLSALVQNARLTRAALECGLDAYIISNRFTPGRWTAPLISEKLSTAAPRRQMGAKVLADVVEALIGAAYIDGGLRKAQTCIRRFLQEFTLASPSVPIPEDQDNRPRLIQQKSLEDRIGYTFNNSALLIEALTHPSCQYDASTQSYQRLEFLGDAVLDMLIVDLIRVHGTEMSQGEMTKIKHAIVSGQLLSFLCMEFEWTWESTSSPTIDIAKKLDIELTTPPPKTVSLYTYVRHSPATPLPIHAEPEAYSSPNAITRHKLLRAQILHALNNKRSYPWSHFSAIHADKFFSDIVESIIGAIFVDSGGDLTACAGFIERLGLVSIAKRILDERVDVTHPMQRVQMMLQKATSRFDNNEAFRFDYKTARVSSSGKHKILQEDDDDQNGDADTDETGDGEPMHTYTCTISLASLRTAQPLGQQLNDIVVTGCLSKEDAEIRAAEATIELIRRFENAEFHEGAKDGDWDMDTGVPMDLKPDLDLALGAAVPPEAESVKVHC</sequence>
<keyword evidence="3" id="KW-0930">Antiviral protein</keyword>
<dbReference type="PROSITE" id="PS51327">
    <property type="entry name" value="DICER_DSRBF"/>
    <property type="match status" value="1"/>
</dbReference>
<dbReference type="InterPro" id="IPR000999">
    <property type="entry name" value="RNase_III_dom"/>
</dbReference>
<dbReference type="PROSITE" id="PS51192">
    <property type="entry name" value="HELICASE_ATP_BIND_1"/>
    <property type="match status" value="1"/>
</dbReference>
<dbReference type="CDD" id="cd18034">
    <property type="entry name" value="DEXHc_dicer"/>
    <property type="match status" value="1"/>
</dbReference>
<dbReference type="PROSITE" id="PS00517">
    <property type="entry name" value="RNASE_3_1"/>
    <property type="match status" value="1"/>
</dbReference>
<dbReference type="GO" id="GO:0005737">
    <property type="term" value="C:cytoplasm"/>
    <property type="evidence" value="ECO:0007669"/>
    <property type="project" value="TreeGrafter"/>
</dbReference>
<dbReference type="FunFam" id="1.10.1520.10:FF:000032">
    <property type="entry name" value="Dicer-like protein 2"/>
    <property type="match status" value="1"/>
</dbReference>
<dbReference type="FunFam" id="3.40.50.300:FF:001669">
    <property type="entry name" value="Dicer-like protein 1"/>
    <property type="match status" value="1"/>
</dbReference>